<evidence type="ECO:0000313" key="6">
    <source>
        <dbReference type="EMBL" id="SCX93016.1"/>
    </source>
</evidence>
<dbReference type="Pfam" id="PF07973">
    <property type="entry name" value="tRNA_SAD"/>
    <property type="match status" value="1"/>
</dbReference>
<reference evidence="7" key="1">
    <citation type="submission" date="2016-10" db="EMBL/GenBank/DDBJ databases">
        <authorList>
            <person name="Varghese N."/>
            <person name="Submissions S."/>
        </authorList>
    </citation>
    <scope>NUCLEOTIDE SEQUENCE [LARGE SCALE GENOMIC DNA]</scope>
    <source>
        <strain evidence="7">XBD2006</strain>
    </source>
</reference>
<evidence type="ECO:0000259" key="5">
    <source>
        <dbReference type="PROSITE" id="PS50860"/>
    </source>
</evidence>
<gene>
    <name evidence="6" type="ORF">SAMN02910451_00786</name>
</gene>
<keyword evidence="6" id="KW-0436">Ligase</keyword>
<dbReference type="AlphaFoldDB" id="A0A1G5BSE1"/>
<evidence type="ECO:0000256" key="2">
    <source>
        <dbReference type="ARBA" id="ARBA00004496"/>
    </source>
</evidence>
<keyword evidence="3" id="KW-0479">Metal-binding</keyword>
<dbReference type="GO" id="GO:0002161">
    <property type="term" value="F:aminoacyl-tRNA deacylase activity"/>
    <property type="evidence" value="ECO:0007669"/>
    <property type="project" value="UniProtKB-ARBA"/>
</dbReference>
<dbReference type="SMART" id="SM00863">
    <property type="entry name" value="tRNA_SAD"/>
    <property type="match status" value="1"/>
</dbReference>
<organism evidence="6 7">
    <name type="scientific">Butyrivibrio hungatei</name>
    <dbReference type="NCBI Taxonomy" id="185008"/>
    <lineage>
        <taxon>Bacteria</taxon>
        <taxon>Bacillati</taxon>
        <taxon>Bacillota</taxon>
        <taxon>Clostridia</taxon>
        <taxon>Lachnospirales</taxon>
        <taxon>Lachnospiraceae</taxon>
        <taxon>Butyrivibrio</taxon>
    </lineage>
</organism>
<dbReference type="GO" id="GO:0046872">
    <property type="term" value="F:metal ion binding"/>
    <property type="evidence" value="ECO:0007669"/>
    <property type="project" value="UniProtKB-KW"/>
</dbReference>
<keyword evidence="6" id="KW-0030">Aminoacyl-tRNA synthetase</keyword>
<protein>
    <submittedName>
        <fullName evidence="6">Alanyl-tRNA synthetase</fullName>
    </submittedName>
</protein>
<dbReference type="PANTHER" id="PTHR43462">
    <property type="entry name" value="ALANYL-TRNA EDITING PROTEIN"/>
    <property type="match status" value="1"/>
</dbReference>
<dbReference type="PANTHER" id="PTHR43462:SF1">
    <property type="entry name" value="ALANYL-TRNA EDITING PROTEIN AARSD1"/>
    <property type="match status" value="1"/>
</dbReference>
<dbReference type="InterPro" id="IPR018163">
    <property type="entry name" value="Thr/Ala-tRNA-synth_IIc_edit"/>
</dbReference>
<dbReference type="Pfam" id="PF01411">
    <property type="entry name" value="tRNA-synt_2c"/>
    <property type="match status" value="1"/>
</dbReference>
<dbReference type="GO" id="GO:0006419">
    <property type="term" value="P:alanyl-tRNA aminoacylation"/>
    <property type="evidence" value="ECO:0007669"/>
    <property type="project" value="InterPro"/>
</dbReference>
<dbReference type="SUPFAM" id="SSF55186">
    <property type="entry name" value="ThrRS/AlaRS common domain"/>
    <property type="match status" value="1"/>
</dbReference>
<proteinExistence type="predicted"/>
<dbReference type="Proteomes" id="UP000183047">
    <property type="component" value="Unassembled WGS sequence"/>
</dbReference>
<dbReference type="SUPFAM" id="SSF50447">
    <property type="entry name" value="Translation proteins"/>
    <property type="match status" value="1"/>
</dbReference>
<dbReference type="GO" id="GO:0003676">
    <property type="term" value="F:nucleic acid binding"/>
    <property type="evidence" value="ECO:0007669"/>
    <property type="project" value="InterPro"/>
</dbReference>
<dbReference type="InterPro" id="IPR009000">
    <property type="entry name" value="Transl_B-barrel_sf"/>
</dbReference>
<evidence type="ECO:0000256" key="4">
    <source>
        <dbReference type="ARBA" id="ARBA00022833"/>
    </source>
</evidence>
<dbReference type="InterPro" id="IPR012947">
    <property type="entry name" value="tRNA_SAD"/>
</dbReference>
<keyword evidence="4" id="KW-0862">Zinc</keyword>
<evidence type="ECO:0000313" key="7">
    <source>
        <dbReference type="Proteomes" id="UP000183047"/>
    </source>
</evidence>
<keyword evidence="7" id="KW-1185">Reference proteome</keyword>
<comment type="subcellular location">
    <subcellularLocation>
        <location evidence="2">Cytoplasm</location>
    </subcellularLocation>
</comment>
<dbReference type="EMBL" id="FMUR01000005">
    <property type="protein sequence ID" value="SCX93016.1"/>
    <property type="molecule type" value="Genomic_DNA"/>
</dbReference>
<evidence type="ECO:0000256" key="3">
    <source>
        <dbReference type="ARBA" id="ARBA00022723"/>
    </source>
</evidence>
<dbReference type="InterPro" id="IPR018165">
    <property type="entry name" value="Ala-tRNA-synth_IIc_core"/>
</dbReference>
<dbReference type="GO" id="GO:0005737">
    <property type="term" value="C:cytoplasm"/>
    <property type="evidence" value="ECO:0007669"/>
    <property type="project" value="UniProtKB-SubCell"/>
</dbReference>
<dbReference type="RefSeq" id="WP_074461542.1">
    <property type="nucleotide sequence ID" value="NZ_FMUR01000005.1"/>
</dbReference>
<dbReference type="InterPro" id="IPR051335">
    <property type="entry name" value="Alanyl-tRNA_Editing_Enzymes"/>
</dbReference>
<sequence>MGKTVELYYESAYITEFDANVLSCREREDGKFDVVLDKTAFFPEQGGQTSDVGELTSEDGANFEVSYTGIGKEPDSGEDEIYHVLDKSIEAGTGVHGRIDWEHRFSNMQQHTGEHIFSGIVGSKYGYDNVGFHLSDTEVTMDYNGALGAEDIKFIEKSVNEAIWKNVSVIARFPSEDELKDISYRSKKELTGAIRIVDIEGYDSCACCAPHVAKTGEIGLLKVVGVRNYKGGVRVNILCGKRALEFLLTEHDILSKLATDFTTSFDNVPSSVAKLRDENAALKENLYAEREKLLGYELADIDKNLKNVFLFKDADTDMNLIRKTVNLLVAEHEGFCGVFAGNSEAGYRYIIASGTAGGDARTVSGLLKEKFGAKGGGSNQMVQGSLSGASRDELMDCCNNL</sequence>
<dbReference type="GO" id="GO:0005524">
    <property type="term" value="F:ATP binding"/>
    <property type="evidence" value="ECO:0007669"/>
    <property type="project" value="InterPro"/>
</dbReference>
<dbReference type="Gene3D" id="2.40.30.130">
    <property type="match status" value="1"/>
</dbReference>
<comment type="cofactor">
    <cofactor evidence="1">
        <name>Zn(2+)</name>
        <dbReference type="ChEBI" id="CHEBI:29105"/>
    </cofactor>
</comment>
<name>A0A1G5BSE1_9FIRM</name>
<dbReference type="PROSITE" id="PS50860">
    <property type="entry name" value="AA_TRNA_LIGASE_II_ALA"/>
    <property type="match status" value="1"/>
</dbReference>
<accession>A0A1G5BSE1</accession>
<dbReference type="GO" id="GO:0004813">
    <property type="term" value="F:alanine-tRNA ligase activity"/>
    <property type="evidence" value="ECO:0007669"/>
    <property type="project" value="InterPro"/>
</dbReference>
<evidence type="ECO:0000256" key="1">
    <source>
        <dbReference type="ARBA" id="ARBA00001947"/>
    </source>
</evidence>
<dbReference type="Gene3D" id="3.30.980.10">
    <property type="entry name" value="Threonyl-trna Synthetase, Chain A, domain 2"/>
    <property type="match status" value="1"/>
</dbReference>
<feature type="domain" description="Alanyl-transfer RNA synthetases family profile" evidence="5">
    <location>
        <begin position="1"/>
        <end position="234"/>
    </location>
</feature>
<dbReference type="InterPro" id="IPR018164">
    <property type="entry name" value="Ala-tRNA-synth_IIc_N"/>
</dbReference>
<dbReference type="OrthoDB" id="9812949at2"/>